<keyword evidence="1" id="KW-0472">Membrane</keyword>
<evidence type="ECO:0000256" key="1">
    <source>
        <dbReference type="SAM" id="Phobius"/>
    </source>
</evidence>
<keyword evidence="3" id="KW-1185">Reference proteome</keyword>
<evidence type="ECO:0000313" key="2">
    <source>
        <dbReference type="EMBL" id="MDT0444240.1"/>
    </source>
</evidence>
<name>A0ABU2S9B2_9ACTN</name>
<sequence length="118" mass="11967">MNGRPADLETRVRDAAAAAVLTVPGVAFLRPGLSGLLRGRSGRTGQGARGAGAVRVRRGGAPGSWEIGVELATLRGHRALDVTRSVRSAVRRAVGEETGSADLAAGRVTVSVTVTGIA</sequence>
<proteinExistence type="predicted"/>
<comment type="caution">
    <text evidence="2">The sequence shown here is derived from an EMBL/GenBank/DDBJ whole genome shotgun (WGS) entry which is preliminary data.</text>
</comment>
<accession>A0ABU2S9B2</accession>
<organism evidence="2 3">
    <name type="scientific">Streptomyces johnsoniae</name>
    <dbReference type="NCBI Taxonomy" id="3075532"/>
    <lineage>
        <taxon>Bacteria</taxon>
        <taxon>Bacillati</taxon>
        <taxon>Actinomycetota</taxon>
        <taxon>Actinomycetes</taxon>
        <taxon>Kitasatosporales</taxon>
        <taxon>Streptomycetaceae</taxon>
        <taxon>Streptomyces</taxon>
    </lineage>
</organism>
<feature type="transmembrane region" description="Helical" evidence="1">
    <location>
        <begin position="15"/>
        <end position="33"/>
    </location>
</feature>
<dbReference type="RefSeq" id="WP_311618507.1">
    <property type="nucleotide sequence ID" value="NZ_JAVREV010000008.1"/>
</dbReference>
<reference evidence="3" key="1">
    <citation type="submission" date="2023-07" db="EMBL/GenBank/DDBJ databases">
        <title>30 novel species of actinomycetes from the DSMZ collection.</title>
        <authorList>
            <person name="Nouioui I."/>
        </authorList>
    </citation>
    <scope>NUCLEOTIDE SEQUENCE [LARGE SCALE GENOMIC DNA]</scope>
    <source>
        <strain evidence="3">DSM 41886</strain>
    </source>
</reference>
<keyword evidence="1" id="KW-0812">Transmembrane</keyword>
<keyword evidence="1" id="KW-1133">Transmembrane helix</keyword>
<protein>
    <submittedName>
        <fullName evidence="2">Asp23/Gls24 family envelope stress response protein</fullName>
    </submittedName>
</protein>
<gene>
    <name evidence="2" type="ORF">RM779_16790</name>
</gene>
<dbReference type="EMBL" id="JAVREV010000008">
    <property type="protein sequence ID" value="MDT0444240.1"/>
    <property type="molecule type" value="Genomic_DNA"/>
</dbReference>
<dbReference type="Proteomes" id="UP001183615">
    <property type="component" value="Unassembled WGS sequence"/>
</dbReference>
<evidence type="ECO:0000313" key="3">
    <source>
        <dbReference type="Proteomes" id="UP001183615"/>
    </source>
</evidence>